<keyword evidence="17 26" id="KW-1133">Transmembrane helix</keyword>
<evidence type="ECO:0000256" key="21">
    <source>
        <dbReference type="ARBA" id="ARBA00023316"/>
    </source>
</evidence>
<dbReference type="AlphaFoldDB" id="D9QUP3"/>
<evidence type="ECO:0000256" key="3">
    <source>
        <dbReference type="ARBA" id="ARBA00004752"/>
    </source>
</evidence>
<comment type="similarity">
    <text evidence="4">In the C-terminal section; belongs to the transpeptidase family.</text>
</comment>
<keyword evidence="10" id="KW-0328">Glycosyltransferase</keyword>
<dbReference type="EMBL" id="CP002105">
    <property type="protein sequence ID" value="ADL11952.1"/>
    <property type="molecule type" value="Genomic_DNA"/>
</dbReference>
<keyword evidence="11" id="KW-0808">Transferase</keyword>
<dbReference type="eggNOG" id="COG0744">
    <property type="taxonomic scope" value="Bacteria"/>
</dbReference>
<dbReference type="STRING" id="574087.Acear_0405"/>
<feature type="domain" description="Glycosyl transferase family 51" evidence="28">
    <location>
        <begin position="56"/>
        <end position="231"/>
    </location>
</feature>
<keyword evidence="19" id="KW-0046">Antibiotic resistance</keyword>
<dbReference type="RefSeq" id="WP_013277398.1">
    <property type="nucleotide sequence ID" value="NC_014378.1"/>
</dbReference>
<evidence type="ECO:0000256" key="13">
    <source>
        <dbReference type="ARBA" id="ARBA00022801"/>
    </source>
</evidence>
<comment type="pathway">
    <text evidence="25">Glycan biosynthesis.</text>
</comment>
<keyword evidence="16" id="KW-0573">Peptidoglycan synthesis</keyword>
<organism evidence="29 30">
    <name type="scientific">Acetohalobium arabaticum (strain ATCC 49924 / DSM 5501 / Z-7288)</name>
    <dbReference type="NCBI Taxonomy" id="574087"/>
    <lineage>
        <taxon>Bacteria</taxon>
        <taxon>Bacillati</taxon>
        <taxon>Bacillota</taxon>
        <taxon>Clostridia</taxon>
        <taxon>Halanaerobiales</taxon>
        <taxon>Halobacteroidaceae</taxon>
        <taxon>Acetohalobium</taxon>
    </lineage>
</organism>
<reference evidence="29 30" key="1">
    <citation type="journal article" date="2010" name="Stand. Genomic Sci.">
        <title>Complete genome sequence of Acetohalobium arabaticum type strain (Z-7288).</title>
        <authorList>
            <person name="Sikorski J."/>
            <person name="Lapidus A."/>
            <person name="Chertkov O."/>
            <person name="Lucas S."/>
            <person name="Copeland A."/>
            <person name="Glavina Del Rio T."/>
            <person name="Nolan M."/>
            <person name="Tice H."/>
            <person name="Cheng J.F."/>
            <person name="Han C."/>
            <person name="Brambilla E."/>
            <person name="Pitluck S."/>
            <person name="Liolios K."/>
            <person name="Ivanova N."/>
            <person name="Mavromatis K."/>
            <person name="Mikhailova N."/>
            <person name="Pati A."/>
            <person name="Bruce D."/>
            <person name="Detter C."/>
            <person name="Tapia R."/>
            <person name="Goodwin L."/>
            <person name="Chen A."/>
            <person name="Palaniappan K."/>
            <person name="Land M."/>
            <person name="Hauser L."/>
            <person name="Chang Y.J."/>
            <person name="Jeffries C.D."/>
            <person name="Rohde M."/>
            <person name="Goker M."/>
            <person name="Spring S."/>
            <person name="Woyke T."/>
            <person name="Bristow J."/>
            <person name="Eisen J.A."/>
            <person name="Markowitz V."/>
            <person name="Hugenholtz P."/>
            <person name="Kyrpides N.C."/>
            <person name="Klenk H.P."/>
        </authorList>
    </citation>
    <scope>NUCLEOTIDE SEQUENCE [LARGE SCALE GENOMIC DNA]</scope>
    <source>
        <strain evidence="30">ATCC 49924 / DSM 5501 / Z-7288</strain>
    </source>
</reference>
<evidence type="ECO:0000256" key="11">
    <source>
        <dbReference type="ARBA" id="ARBA00022679"/>
    </source>
</evidence>
<comment type="function">
    <text evidence="1">Cell wall formation. Synthesis of cross-linked peptidoglycan from the lipid intermediates. The enzyme has a penicillin-insensitive transglycosylase N-terminal domain (formation of linear glycan strands) and a penicillin-sensitive transpeptidase C-terminal domain (cross-linking of the peptide subunits).</text>
</comment>
<dbReference type="Pfam" id="PF00912">
    <property type="entry name" value="Transgly"/>
    <property type="match status" value="1"/>
</dbReference>
<dbReference type="CAZy" id="GT51">
    <property type="family name" value="Glycosyltransferase Family 51"/>
</dbReference>
<dbReference type="EC" id="3.4.16.4" evidence="6"/>
<feature type="domain" description="Penicillin-binding protein transpeptidase" evidence="27">
    <location>
        <begin position="332"/>
        <end position="580"/>
    </location>
</feature>
<dbReference type="InterPro" id="IPR036950">
    <property type="entry name" value="PBP_transglycosylase"/>
</dbReference>
<comment type="pathway">
    <text evidence="3">Cell wall biogenesis; peptidoglycan biosynthesis.</text>
</comment>
<evidence type="ECO:0000256" key="22">
    <source>
        <dbReference type="ARBA" id="ARBA00034000"/>
    </source>
</evidence>
<accession>D9QUP3</accession>
<dbReference type="GO" id="GO:0009002">
    <property type="term" value="F:serine-type D-Ala-D-Ala carboxypeptidase activity"/>
    <property type="evidence" value="ECO:0007669"/>
    <property type="project" value="UniProtKB-EC"/>
</dbReference>
<dbReference type="GO" id="GO:0009252">
    <property type="term" value="P:peptidoglycan biosynthetic process"/>
    <property type="evidence" value="ECO:0007669"/>
    <property type="project" value="UniProtKB-UniPathway"/>
</dbReference>
<evidence type="ECO:0000256" key="8">
    <source>
        <dbReference type="ARBA" id="ARBA00022645"/>
    </source>
</evidence>
<evidence type="ECO:0000256" key="16">
    <source>
        <dbReference type="ARBA" id="ARBA00022984"/>
    </source>
</evidence>
<dbReference type="InterPro" id="IPR012338">
    <property type="entry name" value="Beta-lactam/transpept-like"/>
</dbReference>
<gene>
    <name evidence="29" type="ordered locus">Acear_0405</name>
</gene>
<dbReference type="OrthoDB" id="9766909at2"/>
<evidence type="ECO:0000256" key="23">
    <source>
        <dbReference type="ARBA" id="ARBA00044770"/>
    </source>
</evidence>
<dbReference type="NCBIfam" id="TIGR02074">
    <property type="entry name" value="PBP_1a_fam"/>
    <property type="match status" value="1"/>
</dbReference>
<keyword evidence="12 26" id="KW-0812">Transmembrane</keyword>
<evidence type="ECO:0000256" key="1">
    <source>
        <dbReference type="ARBA" id="ARBA00002624"/>
    </source>
</evidence>
<evidence type="ECO:0000256" key="2">
    <source>
        <dbReference type="ARBA" id="ARBA00004401"/>
    </source>
</evidence>
<dbReference type="GO" id="GO:0008955">
    <property type="term" value="F:peptidoglycan glycosyltransferase activity"/>
    <property type="evidence" value="ECO:0007669"/>
    <property type="project" value="UniProtKB-EC"/>
</dbReference>
<comment type="catalytic activity">
    <reaction evidence="24">
        <text>[GlcNAc-(1-&gt;4)-Mur2Ac(oyl-L-Ala-gamma-D-Glu-L-Lys-D-Ala-D-Ala)](n)-di-trans,octa-cis-undecaprenyl diphosphate + beta-D-GlcNAc-(1-&gt;4)-Mur2Ac(oyl-L-Ala-gamma-D-Glu-L-Lys-D-Ala-D-Ala)-di-trans,octa-cis-undecaprenyl diphosphate = [GlcNAc-(1-&gt;4)-Mur2Ac(oyl-L-Ala-gamma-D-Glu-L-Lys-D-Ala-D-Ala)](n+1)-di-trans,octa-cis-undecaprenyl diphosphate + di-trans,octa-cis-undecaprenyl diphosphate + H(+)</text>
        <dbReference type="Rhea" id="RHEA:23708"/>
        <dbReference type="Rhea" id="RHEA-COMP:9602"/>
        <dbReference type="Rhea" id="RHEA-COMP:9603"/>
        <dbReference type="ChEBI" id="CHEBI:15378"/>
        <dbReference type="ChEBI" id="CHEBI:58405"/>
        <dbReference type="ChEBI" id="CHEBI:60033"/>
        <dbReference type="ChEBI" id="CHEBI:78435"/>
        <dbReference type="EC" id="2.4.99.28"/>
    </reaction>
</comment>
<dbReference type="SUPFAM" id="SSF56601">
    <property type="entry name" value="beta-lactamase/transpeptidase-like"/>
    <property type="match status" value="1"/>
</dbReference>
<evidence type="ECO:0000256" key="10">
    <source>
        <dbReference type="ARBA" id="ARBA00022676"/>
    </source>
</evidence>
<dbReference type="HOGENOM" id="CLU_006354_2_7_9"/>
<evidence type="ECO:0000259" key="27">
    <source>
        <dbReference type="Pfam" id="PF00905"/>
    </source>
</evidence>
<dbReference type="GO" id="GO:0008360">
    <property type="term" value="P:regulation of cell shape"/>
    <property type="evidence" value="ECO:0007669"/>
    <property type="project" value="UniProtKB-KW"/>
</dbReference>
<dbReference type="Pfam" id="PF00905">
    <property type="entry name" value="Transpeptidase"/>
    <property type="match status" value="1"/>
</dbReference>
<dbReference type="Proteomes" id="UP000001661">
    <property type="component" value="Chromosome"/>
</dbReference>
<dbReference type="GO" id="GO:0046677">
    <property type="term" value="P:response to antibiotic"/>
    <property type="evidence" value="ECO:0007669"/>
    <property type="project" value="UniProtKB-KW"/>
</dbReference>
<dbReference type="InterPro" id="IPR001460">
    <property type="entry name" value="PCN-bd_Tpept"/>
</dbReference>
<comment type="similarity">
    <text evidence="5">In the N-terminal section; belongs to the glycosyltransferase 51 family.</text>
</comment>
<dbReference type="GO" id="GO:0071555">
    <property type="term" value="P:cell wall organization"/>
    <property type="evidence" value="ECO:0007669"/>
    <property type="project" value="UniProtKB-KW"/>
</dbReference>
<evidence type="ECO:0000313" key="30">
    <source>
        <dbReference type="Proteomes" id="UP000001661"/>
    </source>
</evidence>
<name>D9QUP3_ACEAZ</name>
<dbReference type="GO" id="GO:0005886">
    <property type="term" value="C:plasma membrane"/>
    <property type="evidence" value="ECO:0007669"/>
    <property type="project" value="UniProtKB-SubCell"/>
</dbReference>
<comment type="catalytic activity">
    <reaction evidence="22">
        <text>Preferential cleavage: (Ac)2-L-Lys-D-Ala-|-D-Ala. Also transpeptidation of peptidyl-alanyl moieties that are N-acyl substituents of D-alanine.</text>
        <dbReference type="EC" id="3.4.16.4"/>
    </reaction>
</comment>
<evidence type="ECO:0000256" key="6">
    <source>
        <dbReference type="ARBA" id="ARBA00012448"/>
    </source>
</evidence>
<dbReference type="EC" id="2.4.99.28" evidence="23"/>
<dbReference type="InterPro" id="IPR023346">
    <property type="entry name" value="Lysozyme-like_dom_sf"/>
</dbReference>
<dbReference type="Gene3D" id="3.40.710.10">
    <property type="entry name" value="DD-peptidase/beta-lactamase superfamily"/>
    <property type="match status" value="1"/>
</dbReference>
<dbReference type="UniPathway" id="UPA00219"/>
<evidence type="ECO:0000256" key="19">
    <source>
        <dbReference type="ARBA" id="ARBA00023251"/>
    </source>
</evidence>
<evidence type="ECO:0000256" key="4">
    <source>
        <dbReference type="ARBA" id="ARBA00007090"/>
    </source>
</evidence>
<keyword evidence="9" id="KW-0645">Protease</keyword>
<evidence type="ECO:0000256" key="17">
    <source>
        <dbReference type="ARBA" id="ARBA00022989"/>
    </source>
</evidence>
<dbReference type="InterPro" id="IPR001264">
    <property type="entry name" value="Glyco_trans_51"/>
</dbReference>
<keyword evidence="20" id="KW-0511">Multifunctional enzyme</keyword>
<dbReference type="InterPro" id="IPR050396">
    <property type="entry name" value="Glycosyltr_51/Transpeptidase"/>
</dbReference>
<feature type="transmembrane region" description="Helical" evidence="26">
    <location>
        <begin position="7"/>
        <end position="31"/>
    </location>
</feature>
<protein>
    <recommendedName>
        <fullName evidence="7">Penicillin-binding protein 1A</fullName>
        <ecNumber evidence="23">2.4.99.28</ecNumber>
        <ecNumber evidence="6">3.4.16.4</ecNumber>
    </recommendedName>
</protein>
<keyword evidence="13" id="KW-0378">Hydrolase</keyword>
<comment type="subcellular location">
    <subcellularLocation>
        <location evidence="2">Cell membrane</location>
        <topology evidence="2">Single-pass type II membrane protein</topology>
    </subcellularLocation>
</comment>
<evidence type="ECO:0000256" key="20">
    <source>
        <dbReference type="ARBA" id="ARBA00023268"/>
    </source>
</evidence>
<dbReference type="FunFam" id="1.10.3810.10:FF:000001">
    <property type="entry name" value="Penicillin-binding protein 1A"/>
    <property type="match status" value="1"/>
</dbReference>
<keyword evidence="8" id="KW-0121">Carboxypeptidase</keyword>
<proteinExistence type="inferred from homology"/>
<evidence type="ECO:0000256" key="14">
    <source>
        <dbReference type="ARBA" id="ARBA00022960"/>
    </source>
</evidence>
<dbReference type="PANTHER" id="PTHR32282:SF33">
    <property type="entry name" value="PEPTIDOGLYCAN GLYCOSYLTRANSFERASE"/>
    <property type="match status" value="1"/>
</dbReference>
<sequence>MSRFKKVSIISIILLFAILSGALIGSVAWIVNETPDISNYGRWKPSESTTIYSEDNKLLSRLYQENRVYAPIDRMPQNLQNAIVAIEDNRFYEHYGVDPWAIGRALWVDIKGGGIIQGGSTLTQQLAKNALLTHERTLYRKIQEAYLAIQFERMYTKEEILEFYLNEIYLGHSVYGVQTAAEFYFDKDVENLTLPEAALLAGLPKAPNKYSPYKNKQKAKVRRNLVLEQMKKYGYITESQAEKAKNQPIKTENGLERKEDKAPYFVRHIRKKLIDMYGAQAVYNSGLKVYTTLDYEMQTKAEETVKEAFKDYIPSVNKKEGKGRLQPQIALTTINPQNGHIKTMIGGRGEEEDRYNRVTQAYRQPGSAFKPFVYTAAVEQGYSPASVIDDTPEAYQVGSSSEDKWIPQNYNDEYLGPTTLRIGLAKSINVMAVKLLDKVGIDNTIEVAKKMGIKNIVETGAKNDKNLALALGGLTKGVTPLEMASSYGVLANEGVRVEPISLLKVVDNRGNVIYENDSNKKIVLDKDVTYIVNDMLESVLARGPIVWGTGWRANLGRPAAGKTGTTSNYTDAWFVGYTPDLVTSIWIGEDAPSKMKYKIKNEEKLLSANENEAKPNTNTISSAETARLWSEYMRKIIKNKPVTEFSTTDNIVSKKICIESSKLPSKDCPENTIREEIFIKGTEPTEECELHQPTTEVKVDTSTGKLATDYCPPEKVRTYTYQQETHIKVDENGVPIKKVDEETKVPLRDDEGNYIYERMPEEKCEAHRPDSLQDKIKNQTDKIKEKFEEFFDISN</sequence>
<dbReference type="GO" id="GO:0030288">
    <property type="term" value="C:outer membrane-bounded periplasmic space"/>
    <property type="evidence" value="ECO:0007669"/>
    <property type="project" value="TreeGrafter"/>
</dbReference>
<keyword evidence="18 26" id="KW-0472">Membrane</keyword>
<dbReference type="GO" id="GO:0006508">
    <property type="term" value="P:proteolysis"/>
    <property type="evidence" value="ECO:0007669"/>
    <property type="project" value="UniProtKB-KW"/>
</dbReference>
<keyword evidence="14" id="KW-0133">Cell shape</keyword>
<dbReference type="KEGG" id="aar:Acear_0405"/>
<keyword evidence="30" id="KW-1185">Reference proteome</keyword>
<keyword evidence="15" id="KW-0735">Signal-anchor</keyword>
<evidence type="ECO:0000256" key="12">
    <source>
        <dbReference type="ARBA" id="ARBA00022692"/>
    </source>
</evidence>
<evidence type="ECO:0000256" key="7">
    <source>
        <dbReference type="ARBA" id="ARBA00018638"/>
    </source>
</evidence>
<evidence type="ECO:0000256" key="24">
    <source>
        <dbReference type="ARBA" id="ARBA00049902"/>
    </source>
</evidence>
<dbReference type="PANTHER" id="PTHR32282">
    <property type="entry name" value="BINDING PROTEIN TRANSPEPTIDASE, PUTATIVE-RELATED"/>
    <property type="match status" value="1"/>
</dbReference>
<evidence type="ECO:0000256" key="18">
    <source>
        <dbReference type="ARBA" id="ARBA00023136"/>
    </source>
</evidence>
<evidence type="ECO:0000256" key="25">
    <source>
        <dbReference type="ARBA" id="ARBA00060592"/>
    </source>
</evidence>
<evidence type="ECO:0000256" key="15">
    <source>
        <dbReference type="ARBA" id="ARBA00022968"/>
    </source>
</evidence>
<keyword evidence="21" id="KW-0961">Cell wall biogenesis/degradation</keyword>
<evidence type="ECO:0000256" key="26">
    <source>
        <dbReference type="SAM" id="Phobius"/>
    </source>
</evidence>
<evidence type="ECO:0000259" key="28">
    <source>
        <dbReference type="Pfam" id="PF00912"/>
    </source>
</evidence>
<dbReference type="GO" id="GO:0008658">
    <property type="term" value="F:penicillin binding"/>
    <property type="evidence" value="ECO:0007669"/>
    <property type="project" value="InterPro"/>
</dbReference>
<evidence type="ECO:0000256" key="5">
    <source>
        <dbReference type="ARBA" id="ARBA00007739"/>
    </source>
</evidence>
<evidence type="ECO:0000256" key="9">
    <source>
        <dbReference type="ARBA" id="ARBA00022670"/>
    </source>
</evidence>
<evidence type="ECO:0000313" key="29">
    <source>
        <dbReference type="EMBL" id="ADL11952.1"/>
    </source>
</evidence>
<dbReference type="Gene3D" id="1.10.3810.10">
    <property type="entry name" value="Biosynthetic peptidoglycan transglycosylase-like"/>
    <property type="match status" value="1"/>
</dbReference>
<dbReference type="SUPFAM" id="SSF53955">
    <property type="entry name" value="Lysozyme-like"/>
    <property type="match status" value="1"/>
</dbReference>